<evidence type="ECO:0000256" key="2">
    <source>
        <dbReference type="ARBA" id="ARBA00004496"/>
    </source>
</evidence>
<evidence type="ECO:0000256" key="7">
    <source>
        <dbReference type="ARBA" id="ARBA00023242"/>
    </source>
</evidence>
<sequence>MLGTAYQSISDNMEDVSKDEDEVSYMLCKVCNVKIRTNTIYKVHLTTTQHIKKKEALMATGKARREPPLPEWTNYMQYLDYLQLDEPIVGLSHLLELENPNGKGLRIHCRLCNCEADMPDMTNHIVGRKHRQKYLQRERPDLITWDPLVSQSGKAVRAKAEVAERQNGRGVPEKSKLKPEASRKLGTLKVPSTQKGGKQPLKQSLKQLPGLTQLPPQPPLLLHGLGLLNDIQAGRSYLGEDSYGWDLAERRPEDLRGRSQEVEGGYHPHGNTYDLPADAFTADCYGDGMVLQRRDYDEANRGVAYPEEHRRGGAYELEKDRGGGYKLEKDRGGVYEDDCRRGGAFEEDYRRGGAYEEEHMRGRAFEEDYKRGGACADKGRDEEHWMGEVYGYRELSIDETWSYSRERLRSHSLVKAEADGPLEDRERQHVSSMMELPDIFKRFLSGAAEKRSTEKRNAERTTRASRFSEDAGPAPHHRMGRLEEVQASKRLKLDPLSLMKEDCQGKESRSSDMLDVLKMVDIDSVEDANFIKEKLCTLLKDFQANKFKRKEALRSNPSGFYKDYDHQHQGPQSPRHSSLEEPFTESHNYLQRNQKDLPNRYESHDQYERAEIDLPDQYGRGQIDSHDQYDCHDRYDRGQKDSQDRYERGQRDSLVRYELGQRDSRDRYELGQRDSRDRYDRVKRDSLERYERGQRGSQAHSKRSRRDSDDQYERGQRDSYNQYEREGRDLRDRIERGQRDSQDGYEREGRDLREQYERGQRHSQDGYEREGRDLRYRIERGQRDSQDGYEREGRDLRDRIERGQRHSQDGYQAGEKDSEDHHRPPTGSYERLVGVDEDPRFTRSSYEDVFGKTAPDPNPNSARHSDRNYPQSSSGYRQGSPDSSATLDKITSTLLQLVAHKRHY</sequence>
<gene>
    <name evidence="10" type="ORF">AGOR_G00045670</name>
</gene>
<dbReference type="SMART" id="SM00451">
    <property type="entry name" value="ZnF_U1"/>
    <property type="match status" value="2"/>
</dbReference>
<evidence type="ECO:0000259" key="9">
    <source>
        <dbReference type="SMART" id="SM00451"/>
    </source>
</evidence>
<reference evidence="10" key="1">
    <citation type="submission" date="2021-01" db="EMBL/GenBank/DDBJ databases">
        <authorList>
            <person name="Zahm M."/>
            <person name="Roques C."/>
            <person name="Cabau C."/>
            <person name="Klopp C."/>
            <person name="Donnadieu C."/>
            <person name="Jouanno E."/>
            <person name="Lampietro C."/>
            <person name="Louis A."/>
            <person name="Herpin A."/>
            <person name="Echchiki A."/>
            <person name="Berthelot C."/>
            <person name="Parey E."/>
            <person name="Roest-Crollius H."/>
            <person name="Braasch I."/>
            <person name="Postlethwait J."/>
            <person name="Bobe J."/>
            <person name="Montfort J."/>
            <person name="Bouchez O."/>
            <person name="Begum T."/>
            <person name="Mejri S."/>
            <person name="Adams A."/>
            <person name="Chen W.-J."/>
            <person name="Guiguen Y."/>
        </authorList>
    </citation>
    <scope>NUCLEOTIDE SEQUENCE</scope>
    <source>
        <tissue evidence="10">Blood</tissue>
    </source>
</reference>
<feature type="compositionally biased region" description="Basic and acidic residues" evidence="8">
    <location>
        <begin position="450"/>
        <end position="469"/>
    </location>
</feature>
<feature type="region of interest" description="Disordered" evidence="8">
    <location>
        <begin position="665"/>
        <end position="887"/>
    </location>
</feature>
<accession>A0A8T3E4H0</accession>
<dbReference type="GO" id="GO:0003677">
    <property type="term" value="F:DNA binding"/>
    <property type="evidence" value="ECO:0007669"/>
    <property type="project" value="UniProtKB-KW"/>
</dbReference>
<feature type="domain" description="U1-type" evidence="9">
    <location>
        <begin position="23"/>
        <end position="58"/>
    </location>
</feature>
<feature type="compositionally biased region" description="Basic and acidic residues" evidence="8">
    <location>
        <begin position="623"/>
        <end position="652"/>
    </location>
</feature>
<dbReference type="PANTHER" id="PTHR45762">
    <property type="entry name" value="ZINC FINGER RNA-BINDING PROTEIN"/>
    <property type="match status" value="1"/>
</dbReference>
<feature type="region of interest" description="Disordered" evidence="8">
    <location>
        <begin position="161"/>
        <end position="200"/>
    </location>
</feature>
<keyword evidence="3" id="KW-0963">Cytoplasm</keyword>
<dbReference type="SUPFAM" id="SSF57667">
    <property type="entry name" value="beta-beta-alpha zinc fingers"/>
    <property type="match status" value="1"/>
</dbReference>
<feature type="region of interest" description="Disordered" evidence="8">
    <location>
        <begin position="450"/>
        <end position="478"/>
    </location>
</feature>
<dbReference type="GO" id="GO:0005737">
    <property type="term" value="C:cytoplasm"/>
    <property type="evidence" value="ECO:0007669"/>
    <property type="project" value="UniProtKB-SubCell"/>
</dbReference>
<keyword evidence="5" id="KW-0694">RNA-binding</keyword>
<dbReference type="AlphaFoldDB" id="A0A8T3E4H0"/>
<dbReference type="GO" id="GO:0003727">
    <property type="term" value="F:single-stranded RNA binding"/>
    <property type="evidence" value="ECO:0007669"/>
    <property type="project" value="TreeGrafter"/>
</dbReference>
<comment type="subcellular location">
    <subcellularLocation>
        <location evidence="2">Cytoplasm</location>
    </subcellularLocation>
    <subcellularLocation>
        <location evidence="1">Nucleus</location>
    </subcellularLocation>
</comment>
<comment type="caution">
    <text evidence="10">The sequence shown here is derived from an EMBL/GenBank/DDBJ whole genome shotgun (WGS) entry which is preliminary data.</text>
</comment>
<name>A0A8T3E4H0_9TELE</name>
<feature type="compositionally biased region" description="Basic and acidic residues" evidence="8">
    <location>
        <begin position="833"/>
        <end position="850"/>
    </location>
</feature>
<evidence type="ECO:0000313" key="10">
    <source>
        <dbReference type="EMBL" id="KAI1902527.1"/>
    </source>
</evidence>
<dbReference type="PANTHER" id="PTHR45762:SF21">
    <property type="entry name" value="ZINC FINGER RNA-BINDING PROTEIN"/>
    <property type="match status" value="1"/>
</dbReference>
<proteinExistence type="predicted"/>
<dbReference type="OrthoDB" id="5877502at2759"/>
<dbReference type="Proteomes" id="UP000829720">
    <property type="component" value="Unassembled WGS sequence"/>
</dbReference>
<evidence type="ECO:0000313" key="11">
    <source>
        <dbReference type="Proteomes" id="UP000829720"/>
    </source>
</evidence>
<keyword evidence="4" id="KW-0677">Repeat</keyword>
<dbReference type="InterPro" id="IPR003604">
    <property type="entry name" value="Matrin/U1-like-C_Znf_C2H2"/>
</dbReference>
<feature type="domain" description="U1-type" evidence="9">
    <location>
        <begin position="104"/>
        <end position="137"/>
    </location>
</feature>
<keyword evidence="11" id="KW-1185">Reference proteome</keyword>
<protein>
    <recommendedName>
        <fullName evidence="9">U1-type domain-containing protein</fullName>
    </recommendedName>
</protein>
<feature type="region of interest" description="Disordered" evidence="8">
    <location>
        <begin position="611"/>
        <end position="652"/>
    </location>
</feature>
<organism evidence="10 11">
    <name type="scientific">Albula goreensis</name>
    <dbReference type="NCBI Taxonomy" id="1534307"/>
    <lineage>
        <taxon>Eukaryota</taxon>
        <taxon>Metazoa</taxon>
        <taxon>Chordata</taxon>
        <taxon>Craniata</taxon>
        <taxon>Vertebrata</taxon>
        <taxon>Euteleostomi</taxon>
        <taxon>Actinopterygii</taxon>
        <taxon>Neopterygii</taxon>
        <taxon>Teleostei</taxon>
        <taxon>Albuliformes</taxon>
        <taxon>Albulidae</taxon>
        <taxon>Albula</taxon>
    </lineage>
</organism>
<feature type="compositionally biased region" description="Polar residues" evidence="8">
    <location>
        <begin position="190"/>
        <end position="200"/>
    </location>
</feature>
<feature type="compositionally biased region" description="Basic and acidic residues" evidence="8">
    <location>
        <begin position="665"/>
        <end position="694"/>
    </location>
</feature>
<evidence type="ECO:0000256" key="5">
    <source>
        <dbReference type="ARBA" id="ARBA00022884"/>
    </source>
</evidence>
<dbReference type="GO" id="GO:0071011">
    <property type="term" value="C:precatalytic spliceosome"/>
    <property type="evidence" value="ECO:0007669"/>
    <property type="project" value="TreeGrafter"/>
</dbReference>
<evidence type="ECO:0000256" key="6">
    <source>
        <dbReference type="ARBA" id="ARBA00023125"/>
    </source>
</evidence>
<feature type="compositionally biased region" description="Basic and acidic residues" evidence="8">
    <location>
        <begin position="706"/>
        <end position="823"/>
    </location>
</feature>
<evidence type="ECO:0000256" key="8">
    <source>
        <dbReference type="SAM" id="MobiDB-lite"/>
    </source>
</evidence>
<feature type="compositionally biased region" description="Polar residues" evidence="8">
    <location>
        <begin position="868"/>
        <end position="887"/>
    </location>
</feature>
<dbReference type="InterPro" id="IPR036236">
    <property type="entry name" value="Znf_C2H2_sf"/>
</dbReference>
<dbReference type="EMBL" id="JAERUA010000003">
    <property type="protein sequence ID" value="KAI1902527.1"/>
    <property type="molecule type" value="Genomic_DNA"/>
</dbReference>
<evidence type="ECO:0000256" key="4">
    <source>
        <dbReference type="ARBA" id="ARBA00022737"/>
    </source>
</evidence>
<feature type="compositionally biased region" description="Basic and acidic residues" evidence="8">
    <location>
        <begin position="161"/>
        <end position="183"/>
    </location>
</feature>
<evidence type="ECO:0000256" key="1">
    <source>
        <dbReference type="ARBA" id="ARBA00004123"/>
    </source>
</evidence>
<keyword evidence="7" id="KW-0539">Nucleus</keyword>
<keyword evidence="6" id="KW-0238">DNA-binding</keyword>
<dbReference type="GO" id="GO:0003725">
    <property type="term" value="F:double-stranded RNA binding"/>
    <property type="evidence" value="ECO:0007669"/>
    <property type="project" value="TreeGrafter"/>
</dbReference>
<dbReference type="GO" id="GO:0008270">
    <property type="term" value="F:zinc ion binding"/>
    <property type="evidence" value="ECO:0007669"/>
    <property type="project" value="InterPro"/>
</dbReference>
<feature type="region of interest" description="Disordered" evidence="8">
    <location>
        <begin position="556"/>
        <end position="582"/>
    </location>
</feature>
<evidence type="ECO:0000256" key="3">
    <source>
        <dbReference type="ARBA" id="ARBA00022490"/>
    </source>
</evidence>